<dbReference type="STRING" id="1392250.A0A2I2GCT3"/>
<reference evidence="3 4" key="1">
    <citation type="submission" date="2016-12" db="EMBL/GenBank/DDBJ databases">
        <title>The genomes of Aspergillus section Nigri reveals drivers in fungal speciation.</title>
        <authorList>
            <consortium name="DOE Joint Genome Institute"/>
            <person name="Vesth T.C."/>
            <person name="Nybo J."/>
            <person name="Theobald S."/>
            <person name="Brandl J."/>
            <person name="Frisvad J.C."/>
            <person name="Nielsen K.F."/>
            <person name="Lyhne E.K."/>
            <person name="Kogle M.E."/>
            <person name="Kuo A."/>
            <person name="Riley R."/>
            <person name="Clum A."/>
            <person name="Nolan M."/>
            <person name="Lipzen A."/>
            <person name="Salamov A."/>
            <person name="Henrissat B."/>
            <person name="Wiebenga A."/>
            <person name="De Vries R.P."/>
            <person name="Grigoriev I.V."/>
            <person name="Mortensen U.H."/>
            <person name="Andersen M.R."/>
            <person name="Baker S.E."/>
        </authorList>
    </citation>
    <scope>NUCLEOTIDE SEQUENCE [LARGE SCALE GENOMIC DNA]</scope>
    <source>
        <strain evidence="3 4">IBT 23096</strain>
    </source>
</reference>
<feature type="signal peptide" evidence="1">
    <location>
        <begin position="1"/>
        <end position="19"/>
    </location>
</feature>
<keyword evidence="1" id="KW-0732">Signal</keyword>
<name>A0A2I2GCT3_9EURO</name>
<gene>
    <name evidence="3" type="ORF">P170DRAFT_435847</name>
</gene>
<evidence type="ECO:0000313" key="3">
    <source>
        <dbReference type="EMBL" id="PLB50675.1"/>
    </source>
</evidence>
<dbReference type="PANTHER" id="PTHR38118">
    <property type="entry name" value="ANCHORED CELL WALL PROTEIN 11-RELATED"/>
    <property type="match status" value="1"/>
</dbReference>
<dbReference type="PANTHER" id="PTHR38118:SF2">
    <property type="entry name" value="CDP-ALCOHOL PHOSPHATIDYLTRANSFERASE PROTEIN"/>
    <property type="match status" value="1"/>
</dbReference>
<dbReference type="OrthoDB" id="2439692at2759"/>
<dbReference type="VEuPathDB" id="FungiDB:P170DRAFT_435847"/>
<dbReference type="GeneID" id="36556733"/>
<dbReference type="AlphaFoldDB" id="A0A2I2GCT3"/>
<protein>
    <recommendedName>
        <fullName evidence="2">DUF7707 domain-containing protein</fullName>
    </recommendedName>
</protein>
<accession>A0A2I2GCT3</accession>
<dbReference type="Proteomes" id="UP000234275">
    <property type="component" value="Unassembled WGS sequence"/>
</dbReference>
<keyword evidence="4" id="KW-1185">Reference proteome</keyword>
<feature type="chain" id="PRO_5014196374" description="DUF7707 domain-containing protein" evidence="1">
    <location>
        <begin position="20"/>
        <end position="189"/>
    </location>
</feature>
<comment type="caution">
    <text evidence="3">The sequence shown here is derived from an EMBL/GenBank/DDBJ whole genome shotgun (WGS) entry which is preliminary data.</text>
</comment>
<dbReference type="RefSeq" id="XP_024705977.1">
    <property type="nucleotide sequence ID" value="XM_024849034.1"/>
</dbReference>
<sequence length="189" mass="19831">MLFLHSLALLASVAGLVNGQTIDPSTVAESTREQWCQSQTSACPLLCLQVPGASNKPKDNDCSAKTLDYSCVCSNGVSPNASEYSETMPYFICTEQNNKCVNACDNGDSSCQSDCRNDHPCGAQNPKRVNKTTATSTISTPAATTSLAPFTGEADGKEGLAPRQSVEMGQVYGMVALVGAFLAGFTTLL</sequence>
<evidence type="ECO:0000313" key="4">
    <source>
        <dbReference type="Proteomes" id="UP000234275"/>
    </source>
</evidence>
<feature type="domain" description="DUF7707" evidence="2">
    <location>
        <begin position="21"/>
        <end position="126"/>
    </location>
</feature>
<dbReference type="Pfam" id="PF24808">
    <property type="entry name" value="DUF7707"/>
    <property type="match status" value="1"/>
</dbReference>
<organism evidence="3 4">
    <name type="scientific">Aspergillus steynii IBT 23096</name>
    <dbReference type="NCBI Taxonomy" id="1392250"/>
    <lineage>
        <taxon>Eukaryota</taxon>
        <taxon>Fungi</taxon>
        <taxon>Dikarya</taxon>
        <taxon>Ascomycota</taxon>
        <taxon>Pezizomycotina</taxon>
        <taxon>Eurotiomycetes</taxon>
        <taxon>Eurotiomycetidae</taxon>
        <taxon>Eurotiales</taxon>
        <taxon>Aspergillaceae</taxon>
        <taxon>Aspergillus</taxon>
        <taxon>Aspergillus subgen. Circumdati</taxon>
    </lineage>
</organism>
<evidence type="ECO:0000259" key="2">
    <source>
        <dbReference type="Pfam" id="PF24808"/>
    </source>
</evidence>
<proteinExistence type="predicted"/>
<evidence type="ECO:0000256" key="1">
    <source>
        <dbReference type="SAM" id="SignalP"/>
    </source>
</evidence>
<dbReference type="InterPro" id="IPR056124">
    <property type="entry name" value="DUF7707"/>
</dbReference>
<dbReference type="EMBL" id="MSFO01000003">
    <property type="protein sequence ID" value="PLB50675.1"/>
    <property type="molecule type" value="Genomic_DNA"/>
</dbReference>